<dbReference type="EMBL" id="PSZO01000007">
    <property type="protein sequence ID" value="TCG11423.1"/>
    <property type="molecule type" value="Genomic_DNA"/>
</dbReference>
<dbReference type="Gene3D" id="6.10.140.1950">
    <property type="match status" value="1"/>
</dbReference>
<dbReference type="PANTHER" id="PTHR43804">
    <property type="entry name" value="LD18447P"/>
    <property type="match status" value="1"/>
</dbReference>
<evidence type="ECO:0000256" key="4">
    <source>
        <dbReference type="ARBA" id="ARBA00022917"/>
    </source>
</evidence>
<dbReference type="Gene3D" id="3.30.160.20">
    <property type="match status" value="1"/>
</dbReference>
<dbReference type="AlphaFoldDB" id="A0A4R0XLA2"/>
<evidence type="ECO:0000256" key="3">
    <source>
        <dbReference type="ARBA" id="ARBA00022481"/>
    </source>
</evidence>
<keyword evidence="6" id="KW-0963">Cytoplasm</keyword>
<dbReference type="PROSITE" id="PS00745">
    <property type="entry name" value="RF_PROK_I"/>
    <property type="match status" value="1"/>
</dbReference>
<dbReference type="FunFam" id="3.30.70.1660:FF:000002">
    <property type="entry name" value="Peptide chain release factor 1"/>
    <property type="match status" value="1"/>
</dbReference>
<dbReference type="Proteomes" id="UP000294192">
    <property type="component" value="Unassembled WGS sequence"/>
</dbReference>
<dbReference type="SMART" id="SM00937">
    <property type="entry name" value="PCRF"/>
    <property type="match status" value="1"/>
</dbReference>
<feature type="domain" description="Prokaryotic-type class I peptide chain release factors" evidence="7">
    <location>
        <begin position="231"/>
        <end position="247"/>
    </location>
</feature>
<dbReference type="SUPFAM" id="SSF75620">
    <property type="entry name" value="Release factor"/>
    <property type="match status" value="1"/>
</dbReference>
<dbReference type="InterPro" id="IPR000352">
    <property type="entry name" value="Pep_chain_release_fac_I"/>
</dbReference>
<comment type="subcellular location">
    <subcellularLocation>
        <location evidence="6">Cytoplasm</location>
    </subcellularLocation>
</comment>
<comment type="similarity">
    <text evidence="2 6">Belongs to the prokaryotic/mitochondrial release factor family.</text>
</comment>
<feature type="modified residue" description="N5-methylglutamine" evidence="6">
    <location>
        <position position="238"/>
    </location>
</feature>
<dbReference type="Pfam" id="PF00472">
    <property type="entry name" value="RF-1"/>
    <property type="match status" value="1"/>
</dbReference>
<keyword evidence="9" id="KW-1185">Reference proteome</keyword>
<sequence>MEKSMYESLLSIKEKALELEAQLNTPEVAGDIKAYTKVTREFKSIEDVFKAFSKYLVLEQTIKDSKELLGIESDPEMIEFAKMEIKDAEVQLPDLEEELKILLLPKDPNDDKNVIVEIRGAAGGDEANIFAGDLFRMYSKWADANSMKWKVLDSNAADAGGFSQVTFQVSGEKAYSKLKYESGVHRVQRIPTTETQGRVHTSTVTVMVMPEADASVPIEIRAIDIKVDTYRSSGAGGQSVNTTDSAVRITHLETGIVVTCQDGRSQIENKELALQVLKTKLFDKQVKEMQEKEGQFRKLAGSGARSEKIRTYNYPQNRVTDHRVGFNSSSLNKIIEGDLNQVIDALLAEEQAEKIKEAGI</sequence>
<reference evidence="8 9" key="1">
    <citation type="submission" date="2018-02" db="EMBL/GenBank/DDBJ databases">
        <title>Mycoplasma marinum and Mycoplasma todarodis sp. nov., moderately halophilic and psychrotolerant mycoplasmas isolated from cephalopods.</title>
        <authorList>
            <person name="Viver T."/>
        </authorList>
    </citation>
    <scope>NUCLEOTIDE SEQUENCE [LARGE SCALE GENOMIC DNA]</scope>
    <source>
        <strain evidence="8 9">PE</strain>
    </source>
</reference>
<proteinExistence type="inferred from homology"/>
<dbReference type="RefSeq" id="WP_131598832.1">
    <property type="nucleotide sequence ID" value="NZ_PSZO01000007.1"/>
</dbReference>
<dbReference type="FunFam" id="3.30.160.20:FF:000004">
    <property type="entry name" value="Peptide chain release factor 1"/>
    <property type="match status" value="1"/>
</dbReference>
<evidence type="ECO:0000256" key="1">
    <source>
        <dbReference type="ARBA" id="ARBA00002986"/>
    </source>
</evidence>
<dbReference type="InterPro" id="IPR005139">
    <property type="entry name" value="PCRF"/>
</dbReference>
<evidence type="ECO:0000313" key="8">
    <source>
        <dbReference type="EMBL" id="TCG11423.1"/>
    </source>
</evidence>
<keyword evidence="3 6" id="KW-0488">Methylation</keyword>
<evidence type="ECO:0000256" key="5">
    <source>
        <dbReference type="ARBA" id="ARBA00050039"/>
    </source>
</evidence>
<keyword evidence="4 6" id="KW-0648">Protein biosynthesis</keyword>
<evidence type="ECO:0000259" key="7">
    <source>
        <dbReference type="PROSITE" id="PS00745"/>
    </source>
</evidence>
<gene>
    <name evidence="6" type="primary">prfA</name>
    <name evidence="8" type="ORF">C4B24_01995</name>
</gene>
<dbReference type="NCBIfam" id="NF001859">
    <property type="entry name" value="PRK00591.1"/>
    <property type="match status" value="1"/>
</dbReference>
<protein>
    <recommendedName>
        <fullName evidence="5 6">Peptide chain release factor 1</fullName>
        <shortName evidence="6">RF-1</shortName>
    </recommendedName>
</protein>
<organism evidence="8 9">
    <name type="scientific">Mycoplasma marinum</name>
    <dbReference type="NCBI Taxonomy" id="1937190"/>
    <lineage>
        <taxon>Bacteria</taxon>
        <taxon>Bacillati</taxon>
        <taxon>Mycoplasmatota</taxon>
        <taxon>Mollicutes</taxon>
        <taxon>Mycoplasmataceae</taxon>
        <taxon>Mycoplasma</taxon>
    </lineage>
</organism>
<comment type="caution">
    <text evidence="8">The sequence shown here is derived from an EMBL/GenBank/DDBJ whole genome shotgun (WGS) entry which is preliminary data.</text>
</comment>
<dbReference type="Gene3D" id="3.30.70.1660">
    <property type="match status" value="1"/>
</dbReference>
<comment type="function">
    <text evidence="1 6">Peptide chain release factor 1 directs the termination of translation in response to the peptide chain termination codons UAG and UAA.</text>
</comment>
<dbReference type="InterPro" id="IPR045853">
    <property type="entry name" value="Pep_chain_release_fac_I_sf"/>
</dbReference>
<dbReference type="InterPro" id="IPR050057">
    <property type="entry name" value="Prokaryotic/Mito_RF"/>
</dbReference>
<accession>A0A4R0XLA2</accession>
<dbReference type="HAMAP" id="MF_00093">
    <property type="entry name" value="Rel_fac_1"/>
    <property type="match status" value="1"/>
</dbReference>
<dbReference type="GO" id="GO:0016149">
    <property type="term" value="F:translation release factor activity, codon specific"/>
    <property type="evidence" value="ECO:0007669"/>
    <property type="project" value="UniProtKB-UniRule"/>
</dbReference>
<dbReference type="GO" id="GO:0005737">
    <property type="term" value="C:cytoplasm"/>
    <property type="evidence" value="ECO:0007669"/>
    <property type="project" value="UniProtKB-SubCell"/>
</dbReference>
<dbReference type="Pfam" id="PF03462">
    <property type="entry name" value="PCRF"/>
    <property type="match status" value="1"/>
</dbReference>
<evidence type="ECO:0000256" key="6">
    <source>
        <dbReference type="HAMAP-Rule" id="MF_00093"/>
    </source>
</evidence>
<comment type="PTM">
    <text evidence="6">Methylated by PrmC. Methylation increases the termination efficiency of RF1.</text>
</comment>
<dbReference type="OrthoDB" id="9806673at2"/>
<dbReference type="NCBIfam" id="TIGR00019">
    <property type="entry name" value="prfA"/>
    <property type="match status" value="1"/>
</dbReference>
<evidence type="ECO:0000313" key="9">
    <source>
        <dbReference type="Proteomes" id="UP000294192"/>
    </source>
</evidence>
<dbReference type="InterPro" id="IPR004373">
    <property type="entry name" value="RF-1"/>
</dbReference>
<dbReference type="PANTHER" id="PTHR43804:SF7">
    <property type="entry name" value="LD18447P"/>
    <property type="match status" value="1"/>
</dbReference>
<evidence type="ECO:0000256" key="2">
    <source>
        <dbReference type="ARBA" id="ARBA00010835"/>
    </source>
</evidence>
<name>A0A4R0XLA2_9MOLU</name>